<keyword evidence="1" id="KW-1185">Reference proteome</keyword>
<reference evidence="2" key="1">
    <citation type="submission" date="2022-11" db="UniProtKB">
        <authorList>
            <consortium name="WormBaseParasite"/>
        </authorList>
    </citation>
    <scope>IDENTIFICATION</scope>
</reference>
<evidence type="ECO:0000313" key="2">
    <source>
        <dbReference type="WBParaSite" id="PgE005_g003_t03"/>
    </source>
</evidence>
<evidence type="ECO:0000313" key="1">
    <source>
        <dbReference type="Proteomes" id="UP000887569"/>
    </source>
</evidence>
<accession>A0A914ZYT7</accession>
<protein>
    <submittedName>
        <fullName evidence="2">Uncharacterized protein</fullName>
    </submittedName>
</protein>
<proteinExistence type="predicted"/>
<sequence length="43" mass="5279">MPQQPINPSHLLKLTRTYQMRVQQQEDLHLHRPNHLPKEEWLP</sequence>
<dbReference type="WBParaSite" id="PgE005_g003_t03">
    <property type="protein sequence ID" value="PgE005_g003_t03"/>
    <property type="gene ID" value="PgE005_g003"/>
</dbReference>
<name>A0A914ZYT7_PARUN</name>
<organism evidence="1 2">
    <name type="scientific">Parascaris univalens</name>
    <name type="common">Nematode worm</name>
    <dbReference type="NCBI Taxonomy" id="6257"/>
    <lineage>
        <taxon>Eukaryota</taxon>
        <taxon>Metazoa</taxon>
        <taxon>Ecdysozoa</taxon>
        <taxon>Nematoda</taxon>
        <taxon>Chromadorea</taxon>
        <taxon>Rhabditida</taxon>
        <taxon>Spirurina</taxon>
        <taxon>Ascaridomorpha</taxon>
        <taxon>Ascaridoidea</taxon>
        <taxon>Ascarididae</taxon>
        <taxon>Parascaris</taxon>
    </lineage>
</organism>
<dbReference type="AlphaFoldDB" id="A0A914ZYT7"/>
<dbReference type="Proteomes" id="UP000887569">
    <property type="component" value="Unplaced"/>
</dbReference>